<dbReference type="InterPro" id="IPR036691">
    <property type="entry name" value="Endo/exonu/phosph_ase_sf"/>
</dbReference>
<dbReference type="Gene3D" id="3.60.10.10">
    <property type="entry name" value="Endonuclease/exonuclease/phosphatase"/>
    <property type="match status" value="1"/>
</dbReference>
<dbReference type="PANTHER" id="PTHR35218:SF9">
    <property type="entry name" value="ENDONUCLEASE_EXONUCLEASE_PHOSPHATASE DOMAIN-CONTAINING PROTEIN"/>
    <property type="match status" value="1"/>
</dbReference>
<proteinExistence type="predicted"/>
<dbReference type="Proteomes" id="UP001153076">
    <property type="component" value="Unassembled WGS sequence"/>
</dbReference>
<sequence length="214" mass="25022">MSPLKNECDLTGLFVMWSGNSISGGSSAASSPKLLRPSTVAGFPYISCRPKPFRFRVAWTTNEGFERTLWENWHDNNAIIHALQSLLSTLNMWSREVFSNLFRRKRKLWVHIQGIQRKIMNPNRNINDIIPRRGETSQEERILAWNVHGARNKYFLQEFNKHLRIHRPQFVALLETDISGERAEEVCRRSGYDHWYRSELTGFIGDMDIIGFLR</sequence>
<name>A0A9Q1JMS9_9CARY</name>
<dbReference type="PANTHER" id="PTHR35218">
    <property type="entry name" value="RNASE H DOMAIN-CONTAINING PROTEIN"/>
    <property type="match status" value="1"/>
</dbReference>
<keyword evidence="2" id="KW-1185">Reference proteome</keyword>
<organism evidence="1 2">
    <name type="scientific">Carnegiea gigantea</name>
    <dbReference type="NCBI Taxonomy" id="171969"/>
    <lineage>
        <taxon>Eukaryota</taxon>
        <taxon>Viridiplantae</taxon>
        <taxon>Streptophyta</taxon>
        <taxon>Embryophyta</taxon>
        <taxon>Tracheophyta</taxon>
        <taxon>Spermatophyta</taxon>
        <taxon>Magnoliopsida</taxon>
        <taxon>eudicotyledons</taxon>
        <taxon>Gunneridae</taxon>
        <taxon>Pentapetalae</taxon>
        <taxon>Caryophyllales</taxon>
        <taxon>Cactineae</taxon>
        <taxon>Cactaceae</taxon>
        <taxon>Cactoideae</taxon>
        <taxon>Echinocereeae</taxon>
        <taxon>Carnegiea</taxon>
    </lineage>
</organism>
<protein>
    <submittedName>
        <fullName evidence="1">Uncharacterized protein</fullName>
    </submittedName>
</protein>
<reference evidence="1" key="1">
    <citation type="submission" date="2022-04" db="EMBL/GenBank/DDBJ databases">
        <title>Carnegiea gigantea Genome sequencing and assembly v2.</title>
        <authorList>
            <person name="Copetti D."/>
            <person name="Sanderson M.J."/>
            <person name="Burquez A."/>
            <person name="Wojciechowski M.F."/>
        </authorList>
    </citation>
    <scope>NUCLEOTIDE SEQUENCE</scope>
    <source>
        <strain evidence="1">SGP5-SGP5p</strain>
        <tissue evidence="1">Aerial part</tissue>
    </source>
</reference>
<evidence type="ECO:0000313" key="2">
    <source>
        <dbReference type="Proteomes" id="UP001153076"/>
    </source>
</evidence>
<gene>
    <name evidence="1" type="ORF">Cgig2_033461</name>
</gene>
<dbReference type="EMBL" id="JAKOGI010001222">
    <property type="protein sequence ID" value="KAJ8426906.1"/>
    <property type="molecule type" value="Genomic_DNA"/>
</dbReference>
<comment type="caution">
    <text evidence="1">The sequence shown here is derived from an EMBL/GenBank/DDBJ whole genome shotgun (WGS) entry which is preliminary data.</text>
</comment>
<dbReference type="SUPFAM" id="SSF56219">
    <property type="entry name" value="DNase I-like"/>
    <property type="match status" value="1"/>
</dbReference>
<accession>A0A9Q1JMS9</accession>
<evidence type="ECO:0000313" key="1">
    <source>
        <dbReference type="EMBL" id="KAJ8426906.1"/>
    </source>
</evidence>
<dbReference type="AlphaFoldDB" id="A0A9Q1JMS9"/>